<name>A0A2R4MH37_9HYPH</name>
<sequence>MLLFAKLLKRFHRDESGAFAVIFGVMAIVLIATGGSVVDFVAIQQSRANAQISLDSTVLALQPKIHTHTTAQLKSTTEKLLQESIGSSEVTITVLDPVVDKEAGSLLLQAKISRPTFFVKLVGIDKMEALVRAEATRARTRLEVAMVLDNSGSMGGTKITRLREAAALAVDIISEYKDFPEKVFFGLVPFTDMIKVDPSYRYSGWMDTNGLSSTSWDNFDDDDNSKTGHDVSNATDRLNRFDLYDAMPNFTWEGCVEARPHNTSLPFEQRLDVYDKAPTPSDGDTYIVPLFQPDTPDGTGYRVNYLPDTNPACSTSTSTGECTETVWTGRYASPGRSSSYNPDSGYPGNANNTCSCTGRTITSSSSSWDWYYGTVTQSTCRVLGLRERQERICKYQGVTPAQIGYSSPNGSCTVDPVTPLTNDMKDIKSRIAAMDANGGTNIHMGSMWGWRVLSPGEPFTEGVGYDKGASKVMIIMTDGENTGYPSGDNFNNTYYYSMYGLFYNGRLGNLGTTSAEARTEMDRRTVQVCENAKNSDHGIEIYTIGLGVSSGTPNWTMLTNCATDAGKAYFPTDASELNDVFTAIADQLSDLRLSQ</sequence>
<dbReference type="InterPro" id="IPR036465">
    <property type="entry name" value="vWFA_dom_sf"/>
</dbReference>
<organism evidence="3 4">
    <name type="scientific">Maritalea myrionectae</name>
    <dbReference type="NCBI Taxonomy" id="454601"/>
    <lineage>
        <taxon>Bacteria</taxon>
        <taxon>Pseudomonadati</taxon>
        <taxon>Pseudomonadota</taxon>
        <taxon>Alphaproteobacteria</taxon>
        <taxon>Hyphomicrobiales</taxon>
        <taxon>Devosiaceae</taxon>
        <taxon>Maritalea</taxon>
    </lineage>
</organism>
<feature type="domain" description="VWFA" evidence="2">
    <location>
        <begin position="420"/>
        <end position="584"/>
    </location>
</feature>
<evidence type="ECO:0000256" key="1">
    <source>
        <dbReference type="SAM" id="Phobius"/>
    </source>
</evidence>
<proteinExistence type="predicted"/>
<dbReference type="EMBL" id="CP021330">
    <property type="protein sequence ID" value="AVX05332.1"/>
    <property type="molecule type" value="Genomic_DNA"/>
</dbReference>
<dbReference type="KEGG" id="mmyr:MXMO3_02821"/>
<gene>
    <name evidence="3" type="ORF">MXMO3_02821</name>
</gene>
<dbReference type="PROSITE" id="PS50234">
    <property type="entry name" value="VWFA"/>
    <property type="match status" value="1"/>
</dbReference>
<protein>
    <recommendedName>
        <fullName evidence="2">VWFA domain-containing protein</fullName>
    </recommendedName>
</protein>
<evidence type="ECO:0000313" key="3">
    <source>
        <dbReference type="EMBL" id="AVX05332.1"/>
    </source>
</evidence>
<evidence type="ECO:0000313" key="4">
    <source>
        <dbReference type="Proteomes" id="UP000258927"/>
    </source>
</evidence>
<dbReference type="Proteomes" id="UP000258927">
    <property type="component" value="Chromosome"/>
</dbReference>
<dbReference type="SUPFAM" id="SSF53300">
    <property type="entry name" value="vWA-like"/>
    <property type="match status" value="1"/>
</dbReference>
<evidence type="ECO:0000259" key="2">
    <source>
        <dbReference type="PROSITE" id="PS50234"/>
    </source>
</evidence>
<keyword evidence="4" id="KW-1185">Reference proteome</keyword>
<keyword evidence="1" id="KW-0472">Membrane</keyword>
<dbReference type="AlphaFoldDB" id="A0A2R4MH37"/>
<dbReference type="Gene3D" id="3.40.50.410">
    <property type="entry name" value="von Willebrand factor, type A domain"/>
    <property type="match status" value="2"/>
</dbReference>
<keyword evidence="1" id="KW-0812">Transmembrane</keyword>
<keyword evidence="1" id="KW-1133">Transmembrane helix</keyword>
<feature type="transmembrane region" description="Helical" evidence="1">
    <location>
        <begin position="21"/>
        <end position="43"/>
    </location>
</feature>
<dbReference type="STRING" id="1122213.GCA_000423365_00456"/>
<accession>A0A2R4MH37</accession>
<dbReference type="InterPro" id="IPR002035">
    <property type="entry name" value="VWF_A"/>
</dbReference>
<dbReference type="RefSeq" id="WP_117396261.1">
    <property type="nucleotide sequence ID" value="NZ_CP021330.1"/>
</dbReference>
<reference evidence="3 4" key="1">
    <citation type="submission" date="2017-05" db="EMBL/GenBank/DDBJ databases">
        <title>Genome Analysis of Maritalea myrionectae HL2708#5.</title>
        <authorList>
            <consortium name="Cotde Inc.-PKNU"/>
            <person name="Jang D."/>
            <person name="Oh H.-M."/>
        </authorList>
    </citation>
    <scope>NUCLEOTIDE SEQUENCE [LARGE SCALE GENOMIC DNA]</scope>
    <source>
        <strain evidence="3 4">HL2708#5</strain>
    </source>
</reference>